<keyword evidence="1" id="KW-0732">Signal</keyword>
<sequence length="209" mass="21539">MSAVMTRILALILFLLPSVALAEAQTCTTSVGGQRVNLFYEPDDAQVEANRTRREALLGGWGALDCPSYVTLRYLTPDLTDEQRQPFCLQWDKEGETYSGYAEGDRDAYLRCRTPRRGICERVNTSVQTSLAVAGLADAPEGTEGLVGGAKAVTRPGGAVVLSGAGAAVQQSIAGASGAAGAALATPIGLAAAAVSVVAVGGAVYLCSE</sequence>
<dbReference type="AlphaFoldDB" id="A0A8J8MRT4"/>
<protein>
    <submittedName>
        <fullName evidence="2">Uncharacterized protein</fullName>
    </submittedName>
</protein>
<accession>A0A8J8MRT4</accession>
<evidence type="ECO:0000256" key="1">
    <source>
        <dbReference type="SAM" id="SignalP"/>
    </source>
</evidence>
<dbReference type="KEGG" id="fap:GR316_02245"/>
<name>A0A8J8MRT4_9RHOB</name>
<gene>
    <name evidence="2" type="ORF">GR316_02245</name>
</gene>
<organism evidence="2 3">
    <name type="scientific">Falsirhodobacter algicola</name>
    <dbReference type="NCBI Taxonomy" id="2692330"/>
    <lineage>
        <taxon>Bacteria</taxon>
        <taxon>Pseudomonadati</taxon>
        <taxon>Pseudomonadota</taxon>
        <taxon>Alphaproteobacteria</taxon>
        <taxon>Rhodobacterales</taxon>
        <taxon>Paracoccaceae</taxon>
        <taxon>Falsirhodobacter</taxon>
    </lineage>
</organism>
<evidence type="ECO:0000313" key="2">
    <source>
        <dbReference type="EMBL" id="QUS35196.1"/>
    </source>
</evidence>
<keyword evidence="3" id="KW-1185">Reference proteome</keyword>
<dbReference type="Proteomes" id="UP000679284">
    <property type="component" value="Chromosome"/>
</dbReference>
<dbReference type="EMBL" id="CP047289">
    <property type="protein sequence ID" value="QUS35196.1"/>
    <property type="molecule type" value="Genomic_DNA"/>
</dbReference>
<feature type="chain" id="PRO_5035179037" evidence="1">
    <location>
        <begin position="23"/>
        <end position="209"/>
    </location>
</feature>
<evidence type="ECO:0000313" key="3">
    <source>
        <dbReference type="Proteomes" id="UP000679284"/>
    </source>
</evidence>
<feature type="signal peptide" evidence="1">
    <location>
        <begin position="1"/>
        <end position="22"/>
    </location>
</feature>
<proteinExistence type="predicted"/>
<reference evidence="2" key="1">
    <citation type="submission" date="2020-01" db="EMBL/GenBank/DDBJ databases">
        <authorList>
            <person name="Yang Y."/>
            <person name="Kwon Y.M."/>
        </authorList>
    </citation>
    <scope>NUCLEOTIDE SEQUENCE</scope>
    <source>
        <strain evidence="2">PG104</strain>
    </source>
</reference>